<evidence type="ECO:0000313" key="3">
    <source>
        <dbReference type="Proteomes" id="UP000231343"/>
    </source>
</evidence>
<reference evidence="2 3" key="1">
    <citation type="submission" date="2017-09" db="EMBL/GenBank/DDBJ databases">
        <title>Depth-based differentiation of microbial function through sediment-hosted aquifers and enrichment of novel symbionts in the deep terrestrial subsurface.</title>
        <authorList>
            <person name="Probst A.J."/>
            <person name="Ladd B."/>
            <person name="Jarett J.K."/>
            <person name="Geller-Mcgrath D.E."/>
            <person name="Sieber C.M."/>
            <person name="Emerson J.B."/>
            <person name="Anantharaman K."/>
            <person name="Thomas B.C."/>
            <person name="Malmstrom R."/>
            <person name="Stieglmeier M."/>
            <person name="Klingl A."/>
            <person name="Woyke T."/>
            <person name="Ryan C.M."/>
            <person name="Banfield J.F."/>
        </authorList>
    </citation>
    <scope>NUCLEOTIDE SEQUENCE [LARGE SCALE GENOMIC DNA]</scope>
    <source>
        <strain evidence="2">CG08_land_8_20_14_0_20_45_16</strain>
    </source>
</reference>
<feature type="transmembrane region" description="Helical" evidence="1">
    <location>
        <begin position="27"/>
        <end position="46"/>
    </location>
</feature>
<evidence type="ECO:0000313" key="2">
    <source>
        <dbReference type="EMBL" id="PIS28286.1"/>
    </source>
</evidence>
<dbReference type="PANTHER" id="PTHR42754:SF1">
    <property type="entry name" value="LIPOPROTEIN"/>
    <property type="match status" value="1"/>
</dbReference>
<protein>
    <recommendedName>
        <fullName evidence="4">Bulb-type lectin domain-containing protein</fullName>
    </recommendedName>
</protein>
<keyword evidence="1" id="KW-1133">Transmembrane helix</keyword>
<dbReference type="AlphaFoldDB" id="A0A2H0XTM0"/>
<organism evidence="2 3">
    <name type="scientific">Candidatus Saganbacteria bacterium CG08_land_8_20_14_0_20_45_16</name>
    <dbReference type="NCBI Taxonomy" id="2014293"/>
    <lineage>
        <taxon>Bacteria</taxon>
        <taxon>Bacillati</taxon>
        <taxon>Saganbacteria</taxon>
    </lineage>
</organism>
<dbReference type="Proteomes" id="UP000231343">
    <property type="component" value="Unassembled WGS sequence"/>
</dbReference>
<proteinExistence type="predicted"/>
<name>A0A2H0XTM0_UNCSA</name>
<comment type="caution">
    <text evidence="2">The sequence shown here is derived from an EMBL/GenBank/DDBJ whole genome shotgun (WGS) entry which is preliminary data.</text>
</comment>
<dbReference type="Pfam" id="PF17164">
    <property type="entry name" value="DUF5122"/>
    <property type="match status" value="2"/>
</dbReference>
<keyword evidence="1" id="KW-0472">Membrane</keyword>
<accession>A0A2H0XTM0</accession>
<evidence type="ECO:0008006" key="4">
    <source>
        <dbReference type="Google" id="ProtNLM"/>
    </source>
</evidence>
<dbReference type="Gene3D" id="2.80.10.50">
    <property type="match status" value="3"/>
</dbReference>
<sequence length="514" mass="53615">MVIGRTDQIPGGTLGGGMIMSASSNPWSAAFAFIVVLAGSTLSWLITACSPGNGAIEGDAGLDGDVIQDAATSLTIARGIVDESFGNGGVVIDHGASGGGEHVYGYDVKVNSQGNYIVAGQTYTGTGGEDVAIWNYLPDGTPNLSFGHNGLVVGNGFGGGRQDNAWDMVLTPTDQILIAGRTQDSSFQYDMFVCRYTPEGILDQSFSQLGYQVHNNAAGGNNYDSGYTIALDSLGRVVVGGGSMGLSEGGDGIDGPLNSDLAVWVFTPEGEFDQTFGSNHDGIFVHSDVLGVNAAERATCVTTDPAGRILLAGYGRDPEGFSQIPVWRLTSDGRLDDSFSDDGFLVERNLVGVVGNDSSGAIAVDQNGKIWVLGATTNANGNADMVILRYDDYGHRDLSFNGTGLMVVDNVAGGRSHDAVGSIVFDANGNAVIGGVSVDAQSWGVVFLARYSPAGEPDLSFGPDGTGIVTTGADYSNDCRLMSLALDRDGVHLVGTGYCLNENNYYDMALWRFE</sequence>
<gene>
    <name evidence="2" type="ORF">COT42_08610</name>
</gene>
<evidence type="ECO:0000256" key="1">
    <source>
        <dbReference type="SAM" id="Phobius"/>
    </source>
</evidence>
<dbReference type="EMBL" id="PEYM01000141">
    <property type="protein sequence ID" value="PIS28286.1"/>
    <property type="molecule type" value="Genomic_DNA"/>
</dbReference>
<dbReference type="PANTHER" id="PTHR42754">
    <property type="entry name" value="ENDOGLUCANASE"/>
    <property type="match status" value="1"/>
</dbReference>
<dbReference type="NCBIfam" id="TIGR02608">
    <property type="entry name" value="delta_60_rpt"/>
    <property type="match status" value="6"/>
</dbReference>
<dbReference type="InterPro" id="IPR013431">
    <property type="entry name" value="Delta_60_rpt"/>
</dbReference>
<keyword evidence="1" id="KW-0812">Transmembrane</keyword>